<evidence type="ECO:0000259" key="2">
    <source>
        <dbReference type="PROSITE" id="PS51387"/>
    </source>
</evidence>
<feature type="domain" description="FAD-binding PCMH-type" evidence="2">
    <location>
        <begin position="1"/>
        <end position="224"/>
    </location>
</feature>
<dbReference type="RefSeq" id="WP_009482243.1">
    <property type="nucleotide sequence ID" value="NZ_BAFE01000051.1"/>
</dbReference>
<dbReference type="Proteomes" id="UP000004367">
    <property type="component" value="Unassembled WGS sequence"/>
</dbReference>
<dbReference type="PANTHER" id="PTHR42659">
    <property type="entry name" value="XANTHINE DEHYDROGENASE SUBUNIT C-RELATED"/>
    <property type="match status" value="1"/>
</dbReference>
<keyword evidence="1" id="KW-0560">Oxidoreductase</keyword>
<evidence type="ECO:0000256" key="1">
    <source>
        <dbReference type="ARBA" id="ARBA00023002"/>
    </source>
</evidence>
<sequence length="343" mass="36188">MNPLDYARPSSAAQAVELVAGDPDAMFLAGGSNLIDHLKLGIVAPSRLVDVSGLGLDTVEETPEGGLRVGATVRNSDLAAHPWILTHQPVLARALLAGASGQIRNQATTGGNLLQRTRCVYFQDATTPCNKRTPGSGCSADDERAHTKDNAILGSSEHCRATYPGDMAVALAALDAVVIVQGPGGERRVALDDFYRLPGDAPEKDTTLAHGELITAVEIPAPIEGAAQGYEKVRERTSYAFALASVAAVLRMDGDTVADLRVAWGGIAHRPWRARTLESALLGKELTEQAVRDACAAELTETTTWEGNAAIPAIVTGATAKTLLRLADEQTPGQDRDEQEVRA</sequence>
<dbReference type="InterPro" id="IPR002346">
    <property type="entry name" value="Mopterin_DH_FAD-bd"/>
</dbReference>
<dbReference type="InterPro" id="IPR016169">
    <property type="entry name" value="FAD-bd_PCMH_sub2"/>
</dbReference>
<dbReference type="GO" id="GO:0071949">
    <property type="term" value="F:FAD binding"/>
    <property type="evidence" value="ECO:0007669"/>
    <property type="project" value="InterPro"/>
</dbReference>
<dbReference type="Pfam" id="PF03450">
    <property type="entry name" value="CO_deh_flav_C"/>
    <property type="match status" value="1"/>
</dbReference>
<gene>
    <name evidence="3" type="ORF">MOPEL_071_00610</name>
</gene>
<protein>
    <submittedName>
        <fullName evidence="3">Putative oxidoreductase FAD-binding subunit</fullName>
    </submittedName>
</protein>
<dbReference type="PROSITE" id="PS51387">
    <property type="entry name" value="FAD_PCMH"/>
    <property type="match status" value="1"/>
</dbReference>
<dbReference type="InterPro" id="IPR016167">
    <property type="entry name" value="FAD-bd_PCMH_sub1"/>
</dbReference>
<dbReference type="eggNOG" id="COG1319">
    <property type="taxonomic scope" value="Bacteria"/>
</dbReference>
<proteinExistence type="predicted"/>
<dbReference type="SUPFAM" id="SSF55447">
    <property type="entry name" value="CO dehydrogenase flavoprotein C-terminal domain-like"/>
    <property type="match status" value="1"/>
</dbReference>
<accession>H5URI7</accession>
<dbReference type="InterPro" id="IPR016166">
    <property type="entry name" value="FAD-bd_PCMH"/>
</dbReference>
<dbReference type="InterPro" id="IPR036318">
    <property type="entry name" value="FAD-bd_PCMH-like_sf"/>
</dbReference>
<dbReference type="Gene3D" id="3.30.43.10">
    <property type="entry name" value="Uridine Diphospho-n-acetylenolpyruvylglucosamine Reductase, domain 2"/>
    <property type="match status" value="1"/>
</dbReference>
<organism evidence="3 4">
    <name type="scientific">Mobilicoccus pelagius NBRC 104925</name>
    <dbReference type="NCBI Taxonomy" id="1089455"/>
    <lineage>
        <taxon>Bacteria</taxon>
        <taxon>Bacillati</taxon>
        <taxon>Actinomycetota</taxon>
        <taxon>Actinomycetes</taxon>
        <taxon>Micrococcales</taxon>
        <taxon>Dermatophilaceae</taxon>
        <taxon>Mobilicoccus</taxon>
    </lineage>
</organism>
<dbReference type="SMART" id="SM01092">
    <property type="entry name" value="CO_deh_flav_C"/>
    <property type="match status" value="1"/>
</dbReference>
<evidence type="ECO:0000313" key="4">
    <source>
        <dbReference type="Proteomes" id="UP000004367"/>
    </source>
</evidence>
<dbReference type="Gene3D" id="3.30.465.10">
    <property type="match status" value="2"/>
</dbReference>
<dbReference type="OrthoDB" id="9814706at2"/>
<dbReference type="EMBL" id="BAFE01000051">
    <property type="protein sequence ID" value="GAB48345.1"/>
    <property type="molecule type" value="Genomic_DNA"/>
</dbReference>
<keyword evidence="4" id="KW-1185">Reference proteome</keyword>
<dbReference type="AlphaFoldDB" id="H5URI7"/>
<dbReference type="InterPro" id="IPR036683">
    <property type="entry name" value="CO_DH_flav_C_dom_sf"/>
</dbReference>
<dbReference type="SUPFAM" id="SSF56176">
    <property type="entry name" value="FAD-binding/transporter-associated domain-like"/>
    <property type="match status" value="1"/>
</dbReference>
<dbReference type="InterPro" id="IPR005107">
    <property type="entry name" value="CO_DH_flav_C"/>
</dbReference>
<dbReference type="PANTHER" id="PTHR42659:SF1">
    <property type="entry name" value="OXIDOREDUCTASE"/>
    <property type="match status" value="1"/>
</dbReference>
<dbReference type="InterPro" id="IPR051312">
    <property type="entry name" value="Diverse_Substr_Oxidored"/>
</dbReference>
<dbReference type="Gene3D" id="3.30.390.50">
    <property type="entry name" value="CO dehydrogenase flavoprotein, C-terminal domain"/>
    <property type="match status" value="1"/>
</dbReference>
<dbReference type="STRING" id="1089455.MOPEL_071_00610"/>
<name>H5URI7_9MICO</name>
<evidence type="ECO:0000313" key="3">
    <source>
        <dbReference type="EMBL" id="GAB48345.1"/>
    </source>
</evidence>
<dbReference type="Pfam" id="PF00941">
    <property type="entry name" value="FAD_binding_5"/>
    <property type="match status" value="1"/>
</dbReference>
<reference evidence="3 4" key="1">
    <citation type="submission" date="2012-02" db="EMBL/GenBank/DDBJ databases">
        <title>Whole genome shotgun sequence of Mobilicoccus pelagius NBRC 104925.</title>
        <authorList>
            <person name="Yoshida Y."/>
            <person name="Hosoyama A."/>
            <person name="Tsuchikane K."/>
            <person name="Katsumata H."/>
            <person name="Yamazaki S."/>
            <person name="Fujita N."/>
        </authorList>
    </citation>
    <scope>NUCLEOTIDE SEQUENCE [LARGE SCALE GENOMIC DNA]</scope>
    <source>
        <strain evidence="3 4">NBRC 104925</strain>
    </source>
</reference>
<dbReference type="GO" id="GO:0016491">
    <property type="term" value="F:oxidoreductase activity"/>
    <property type="evidence" value="ECO:0007669"/>
    <property type="project" value="UniProtKB-KW"/>
</dbReference>
<comment type="caution">
    <text evidence="3">The sequence shown here is derived from an EMBL/GenBank/DDBJ whole genome shotgun (WGS) entry which is preliminary data.</text>
</comment>